<dbReference type="Proteomes" id="UP000049828">
    <property type="component" value="Unassembled WGS sequence"/>
</dbReference>
<reference evidence="3" key="1">
    <citation type="submission" date="2015-05" db="EMBL/GenBank/DDBJ databases">
        <authorList>
            <consortium name="Pathogen Informatics"/>
        </authorList>
    </citation>
    <scope>NUCLEOTIDE SEQUENCE [LARGE SCALE GENOMIC DNA]</scope>
    <source>
        <strain evidence="3">L1-83</strain>
    </source>
</reference>
<dbReference type="Pfam" id="PF04577">
    <property type="entry name" value="Glyco_transf_61"/>
    <property type="match status" value="1"/>
</dbReference>
<proteinExistence type="predicted"/>
<evidence type="ECO:0000259" key="1">
    <source>
        <dbReference type="Pfam" id="PF04577"/>
    </source>
</evidence>
<dbReference type="OrthoDB" id="7843421at2"/>
<organism evidence="2 3">
    <name type="scientific">Roseburia inulinivorans</name>
    <dbReference type="NCBI Taxonomy" id="360807"/>
    <lineage>
        <taxon>Bacteria</taxon>
        <taxon>Bacillati</taxon>
        <taxon>Bacillota</taxon>
        <taxon>Clostridia</taxon>
        <taxon>Lachnospirales</taxon>
        <taxon>Lachnospiraceae</taxon>
        <taxon>Roseburia</taxon>
    </lineage>
</organism>
<dbReference type="AlphaFoldDB" id="A0A0M6WHZ0"/>
<keyword evidence="3" id="KW-1185">Reference proteome</keyword>
<dbReference type="RefSeq" id="WP_021923478.1">
    <property type="nucleotide sequence ID" value="NZ_CVRS01000059.1"/>
</dbReference>
<evidence type="ECO:0000313" key="2">
    <source>
        <dbReference type="EMBL" id="CRL35018.1"/>
    </source>
</evidence>
<name>A0A0M6WHZ0_9FIRM</name>
<dbReference type="EMBL" id="CVRS01000059">
    <property type="protein sequence ID" value="CRL35018.1"/>
    <property type="molecule type" value="Genomic_DNA"/>
</dbReference>
<feature type="domain" description="Glycosyltransferase 61 catalytic" evidence="1">
    <location>
        <begin position="115"/>
        <end position="292"/>
    </location>
</feature>
<protein>
    <recommendedName>
        <fullName evidence="1">Glycosyltransferase 61 catalytic domain-containing protein</fullName>
    </recommendedName>
</protein>
<sequence>MDTSYLYSYNAERYQKLAERKLPCREKLNTTEVEQGYLLPNRFAKKRLFGCGGVLDAEKNYVKASEMNAYAKYAVPVTAQDEKEIYLGDGYTIDDNKVEYLDEEIIYLGYINNHWGHFLIDCSTRLYYYLEHMDENHKYAFLVNENEDYQAIAPIRRFFELLGIAECLIFIHKVTRCKKVIIPEQGYMINAYYSKQFLHVFEKVAESVDCSRYPSYEKVYYSRKQFKKARGTEIGENILLDLFSKNGFTIISPEQLTLDEQIAVVRNTKLLCGIIGTLGHNMLFAKPEQHMILVNKTHNINVAQMDINKMKNLDMTYIDSYLAEFPSLIGNGPFLITYSEMLNQYVEKHNWKKPAEDVISETVLKRNLQEYEEMYRSRNLKNLRLVYEKNPDRFDYFAPDHLLELEMRFYHLEHPATMREKIFYQYNRVKRAFRRIVKR</sequence>
<dbReference type="GO" id="GO:0016757">
    <property type="term" value="F:glycosyltransferase activity"/>
    <property type="evidence" value="ECO:0007669"/>
    <property type="project" value="InterPro"/>
</dbReference>
<accession>A0A0M6WHZ0</accession>
<dbReference type="InterPro" id="IPR049625">
    <property type="entry name" value="Glyco_transf_61_cat"/>
</dbReference>
<evidence type="ECO:0000313" key="3">
    <source>
        <dbReference type="Proteomes" id="UP000049828"/>
    </source>
</evidence>
<gene>
    <name evidence="2" type="ORF">RIL183_15851</name>
</gene>